<dbReference type="OrthoDB" id="9026421at2"/>
<dbReference type="Proteomes" id="UP000184226">
    <property type="component" value="Unassembled WGS sequence"/>
</dbReference>
<dbReference type="Pfam" id="PF00126">
    <property type="entry name" value="HTH_1"/>
    <property type="match status" value="1"/>
</dbReference>
<dbReference type="AlphaFoldDB" id="A0A1M5TM92"/>
<sequence>MDTLLSLRVFCEIAAAGSFVAAAHRLSLSAPMVSKHMAHLERELGVRLLNRTSRRVSLTEAGNLYHEQCRAALETLELAAAAIGRSVEAPRGALKVTAPVWFANPRVVQTMAAYQKQYPDVMLDLRFSNRKVDLAAEGYDLALRVTRDPSPHLIVRRICAIQFHLVAAPAYFKSAGTPESLADLAGYGAILPSYLETEGFEFEGPKGKVLIRLAPLMKSDDSTYSYHAVRAGVGIGFLPGWLVDEDLASGSLVQVLPQYRQAPQELYATYISRKYLTPKVRTFIDFVTQSLGGPRL</sequence>
<keyword evidence="2" id="KW-0805">Transcription regulation</keyword>
<evidence type="ECO:0000259" key="5">
    <source>
        <dbReference type="PROSITE" id="PS50931"/>
    </source>
</evidence>
<dbReference type="PANTHER" id="PTHR30537:SF35">
    <property type="entry name" value="TRANSCRIPTIONAL REGULATORY PROTEIN"/>
    <property type="match status" value="1"/>
</dbReference>
<dbReference type="CDD" id="cd08422">
    <property type="entry name" value="PBP2_CrgA_like"/>
    <property type="match status" value="1"/>
</dbReference>
<dbReference type="RefSeq" id="WP_073102570.1">
    <property type="nucleotide sequence ID" value="NZ_FQXE01000003.1"/>
</dbReference>
<feature type="domain" description="HTH lysR-type" evidence="5">
    <location>
        <begin position="1"/>
        <end position="59"/>
    </location>
</feature>
<dbReference type="GO" id="GO:0006351">
    <property type="term" value="P:DNA-templated transcription"/>
    <property type="evidence" value="ECO:0007669"/>
    <property type="project" value="TreeGrafter"/>
</dbReference>
<dbReference type="InterPro" id="IPR036390">
    <property type="entry name" value="WH_DNA-bd_sf"/>
</dbReference>
<organism evidence="6 7">
    <name type="scientific">Pollutimonas bauzanensis</name>
    <dbReference type="NCBI Taxonomy" id="658167"/>
    <lineage>
        <taxon>Bacteria</taxon>
        <taxon>Pseudomonadati</taxon>
        <taxon>Pseudomonadota</taxon>
        <taxon>Betaproteobacteria</taxon>
        <taxon>Burkholderiales</taxon>
        <taxon>Alcaligenaceae</taxon>
        <taxon>Pollutimonas</taxon>
    </lineage>
</organism>
<dbReference type="FunFam" id="1.10.10.10:FF:000001">
    <property type="entry name" value="LysR family transcriptional regulator"/>
    <property type="match status" value="1"/>
</dbReference>
<protein>
    <submittedName>
        <fullName evidence="6">DNA-binding transcriptional regulator, LysR family</fullName>
    </submittedName>
</protein>
<dbReference type="STRING" id="658167.SAMN04488135_103422"/>
<dbReference type="Gene3D" id="3.40.190.290">
    <property type="match status" value="1"/>
</dbReference>
<dbReference type="PROSITE" id="PS50931">
    <property type="entry name" value="HTH_LYSR"/>
    <property type="match status" value="1"/>
</dbReference>
<evidence type="ECO:0000256" key="2">
    <source>
        <dbReference type="ARBA" id="ARBA00023015"/>
    </source>
</evidence>
<evidence type="ECO:0000313" key="6">
    <source>
        <dbReference type="EMBL" id="SHH51786.1"/>
    </source>
</evidence>
<dbReference type="SUPFAM" id="SSF53850">
    <property type="entry name" value="Periplasmic binding protein-like II"/>
    <property type="match status" value="1"/>
</dbReference>
<evidence type="ECO:0000256" key="3">
    <source>
        <dbReference type="ARBA" id="ARBA00023125"/>
    </source>
</evidence>
<gene>
    <name evidence="6" type="ORF">SAMN04488135_103422</name>
</gene>
<dbReference type="InterPro" id="IPR036388">
    <property type="entry name" value="WH-like_DNA-bd_sf"/>
</dbReference>
<accession>A0A1M5TM92</accession>
<dbReference type="Pfam" id="PF03466">
    <property type="entry name" value="LysR_substrate"/>
    <property type="match status" value="1"/>
</dbReference>
<dbReference type="InterPro" id="IPR000847">
    <property type="entry name" value="LysR_HTH_N"/>
</dbReference>
<dbReference type="EMBL" id="FQXE01000003">
    <property type="protein sequence ID" value="SHH51786.1"/>
    <property type="molecule type" value="Genomic_DNA"/>
</dbReference>
<reference evidence="6 7" key="1">
    <citation type="submission" date="2016-11" db="EMBL/GenBank/DDBJ databases">
        <authorList>
            <person name="Jaros S."/>
            <person name="Januszkiewicz K."/>
            <person name="Wedrychowicz H."/>
        </authorList>
    </citation>
    <scope>NUCLEOTIDE SEQUENCE [LARGE SCALE GENOMIC DNA]</scope>
    <source>
        <strain evidence="6 7">CGMCC 1.10190</strain>
    </source>
</reference>
<evidence type="ECO:0000313" key="7">
    <source>
        <dbReference type="Proteomes" id="UP000184226"/>
    </source>
</evidence>
<evidence type="ECO:0000256" key="4">
    <source>
        <dbReference type="ARBA" id="ARBA00023163"/>
    </source>
</evidence>
<dbReference type="InterPro" id="IPR005119">
    <property type="entry name" value="LysR_subst-bd"/>
</dbReference>
<dbReference type="Gene3D" id="1.10.10.10">
    <property type="entry name" value="Winged helix-like DNA-binding domain superfamily/Winged helix DNA-binding domain"/>
    <property type="match status" value="1"/>
</dbReference>
<keyword evidence="4" id="KW-0804">Transcription</keyword>
<evidence type="ECO:0000256" key="1">
    <source>
        <dbReference type="ARBA" id="ARBA00009437"/>
    </source>
</evidence>
<dbReference type="GO" id="GO:0003700">
    <property type="term" value="F:DNA-binding transcription factor activity"/>
    <property type="evidence" value="ECO:0007669"/>
    <property type="project" value="InterPro"/>
</dbReference>
<dbReference type="InterPro" id="IPR058163">
    <property type="entry name" value="LysR-type_TF_proteobact-type"/>
</dbReference>
<dbReference type="SUPFAM" id="SSF46785">
    <property type="entry name" value="Winged helix' DNA-binding domain"/>
    <property type="match status" value="1"/>
</dbReference>
<comment type="similarity">
    <text evidence="1">Belongs to the LysR transcriptional regulatory family.</text>
</comment>
<name>A0A1M5TM92_9BURK</name>
<proteinExistence type="inferred from homology"/>
<keyword evidence="7" id="KW-1185">Reference proteome</keyword>
<keyword evidence="3 6" id="KW-0238">DNA-binding</keyword>
<dbReference type="GO" id="GO:0043565">
    <property type="term" value="F:sequence-specific DNA binding"/>
    <property type="evidence" value="ECO:0007669"/>
    <property type="project" value="TreeGrafter"/>
</dbReference>
<dbReference type="PANTHER" id="PTHR30537">
    <property type="entry name" value="HTH-TYPE TRANSCRIPTIONAL REGULATOR"/>
    <property type="match status" value="1"/>
</dbReference>